<reference evidence="1" key="2">
    <citation type="journal article" date="2015" name="Data Brief">
        <title>Shoot transcriptome of the giant reed, Arundo donax.</title>
        <authorList>
            <person name="Barrero R.A."/>
            <person name="Guerrero F.D."/>
            <person name="Moolhuijzen P."/>
            <person name="Goolsby J.A."/>
            <person name="Tidwell J."/>
            <person name="Bellgard S.E."/>
            <person name="Bellgard M.I."/>
        </authorList>
    </citation>
    <scope>NUCLEOTIDE SEQUENCE</scope>
    <source>
        <tissue evidence="1">Shoot tissue taken approximately 20 cm above the soil surface</tissue>
    </source>
</reference>
<reference evidence="1" key="1">
    <citation type="submission" date="2014-09" db="EMBL/GenBank/DDBJ databases">
        <authorList>
            <person name="Magalhaes I.L.F."/>
            <person name="Oliveira U."/>
            <person name="Santos F.R."/>
            <person name="Vidigal T.H.D.A."/>
            <person name="Brescovit A.D."/>
            <person name="Santos A.J."/>
        </authorList>
    </citation>
    <scope>NUCLEOTIDE SEQUENCE</scope>
    <source>
        <tissue evidence="1">Shoot tissue taken approximately 20 cm above the soil surface</tissue>
    </source>
</reference>
<dbReference type="EMBL" id="GBRH01173860">
    <property type="protein sequence ID" value="JAE24036.1"/>
    <property type="molecule type" value="Transcribed_RNA"/>
</dbReference>
<evidence type="ECO:0000313" key="1">
    <source>
        <dbReference type="EMBL" id="JAE24036.1"/>
    </source>
</evidence>
<organism evidence="1">
    <name type="scientific">Arundo donax</name>
    <name type="common">Giant reed</name>
    <name type="synonym">Donax arundinaceus</name>
    <dbReference type="NCBI Taxonomy" id="35708"/>
    <lineage>
        <taxon>Eukaryota</taxon>
        <taxon>Viridiplantae</taxon>
        <taxon>Streptophyta</taxon>
        <taxon>Embryophyta</taxon>
        <taxon>Tracheophyta</taxon>
        <taxon>Spermatophyta</taxon>
        <taxon>Magnoliopsida</taxon>
        <taxon>Liliopsida</taxon>
        <taxon>Poales</taxon>
        <taxon>Poaceae</taxon>
        <taxon>PACMAD clade</taxon>
        <taxon>Arundinoideae</taxon>
        <taxon>Arundineae</taxon>
        <taxon>Arundo</taxon>
    </lineage>
</organism>
<sequence>MKTYDSNQFYLRTQIQQLIFVVNLALHGFPMLPYEGT</sequence>
<name>A0A0A9GNA7_ARUDO</name>
<accession>A0A0A9GNA7</accession>
<dbReference type="AlphaFoldDB" id="A0A0A9GNA7"/>
<proteinExistence type="predicted"/>
<protein>
    <submittedName>
        <fullName evidence="1">Uncharacterized protein</fullName>
    </submittedName>
</protein>